<protein>
    <submittedName>
        <fullName evidence="1">Uncharacterized protein</fullName>
    </submittedName>
</protein>
<sequence>MFVFPLHVCEGILRIPRFLPTVQSQAD</sequence>
<dbReference type="AlphaFoldDB" id="A0A0E9XQI9"/>
<reference evidence="1" key="2">
    <citation type="journal article" date="2015" name="Fish Shellfish Immunol.">
        <title>Early steps in the European eel (Anguilla anguilla)-Vibrio vulnificus interaction in the gills: Role of the RtxA13 toxin.</title>
        <authorList>
            <person name="Callol A."/>
            <person name="Pajuelo D."/>
            <person name="Ebbesson L."/>
            <person name="Teles M."/>
            <person name="MacKenzie S."/>
            <person name="Amaro C."/>
        </authorList>
    </citation>
    <scope>NUCLEOTIDE SEQUENCE</scope>
</reference>
<evidence type="ECO:0000313" key="1">
    <source>
        <dbReference type="EMBL" id="JAI04121.1"/>
    </source>
</evidence>
<organism evidence="1">
    <name type="scientific">Anguilla anguilla</name>
    <name type="common">European freshwater eel</name>
    <name type="synonym">Muraena anguilla</name>
    <dbReference type="NCBI Taxonomy" id="7936"/>
    <lineage>
        <taxon>Eukaryota</taxon>
        <taxon>Metazoa</taxon>
        <taxon>Chordata</taxon>
        <taxon>Craniata</taxon>
        <taxon>Vertebrata</taxon>
        <taxon>Euteleostomi</taxon>
        <taxon>Actinopterygii</taxon>
        <taxon>Neopterygii</taxon>
        <taxon>Teleostei</taxon>
        <taxon>Anguilliformes</taxon>
        <taxon>Anguillidae</taxon>
        <taxon>Anguilla</taxon>
    </lineage>
</organism>
<accession>A0A0E9XQI9</accession>
<reference evidence="1" key="1">
    <citation type="submission" date="2014-11" db="EMBL/GenBank/DDBJ databases">
        <authorList>
            <person name="Amaro Gonzalez C."/>
        </authorList>
    </citation>
    <scope>NUCLEOTIDE SEQUENCE</scope>
</reference>
<dbReference type="EMBL" id="GBXM01004457">
    <property type="protein sequence ID" value="JAI04121.1"/>
    <property type="molecule type" value="Transcribed_RNA"/>
</dbReference>
<proteinExistence type="predicted"/>
<name>A0A0E9XQI9_ANGAN</name>